<evidence type="ECO:0008006" key="4">
    <source>
        <dbReference type="Google" id="ProtNLM"/>
    </source>
</evidence>
<comment type="caution">
    <text evidence="2">The sequence shown here is derived from an EMBL/GenBank/DDBJ whole genome shotgun (WGS) entry which is preliminary data.</text>
</comment>
<name>A0AAV1M3S8_9NEOP</name>
<dbReference type="PANTHER" id="PTHR15897">
    <property type="entry name" value="ANKYRIN REPEAT AND MYND DOMAIN PROTEIN 1"/>
    <property type="match status" value="1"/>
</dbReference>
<feature type="compositionally biased region" description="Basic and acidic residues" evidence="1">
    <location>
        <begin position="253"/>
        <end position="268"/>
    </location>
</feature>
<dbReference type="PANTHER" id="PTHR15897:SF2">
    <property type="entry name" value="ANKYRIN REPEAT AND MYND DOMAIN-CONTAINING PROTEIN 1"/>
    <property type="match status" value="1"/>
</dbReference>
<dbReference type="Proteomes" id="UP001314205">
    <property type="component" value="Unassembled WGS sequence"/>
</dbReference>
<keyword evidence="3" id="KW-1185">Reference proteome</keyword>
<dbReference type="InterPro" id="IPR036770">
    <property type="entry name" value="Ankyrin_rpt-contain_sf"/>
</dbReference>
<dbReference type="InterPro" id="IPR002110">
    <property type="entry name" value="Ankyrin_rpt"/>
</dbReference>
<proteinExistence type="predicted"/>
<dbReference type="EMBL" id="CAVLGL010000137">
    <property type="protein sequence ID" value="CAK1602366.1"/>
    <property type="molecule type" value="Genomic_DNA"/>
</dbReference>
<accession>A0AAV1M3S8</accession>
<dbReference type="Gene3D" id="1.25.40.20">
    <property type="entry name" value="Ankyrin repeat-containing domain"/>
    <property type="match status" value="1"/>
</dbReference>
<organism evidence="2 3">
    <name type="scientific">Parnassius mnemosyne</name>
    <name type="common">clouded apollo</name>
    <dbReference type="NCBI Taxonomy" id="213953"/>
    <lineage>
        <taxon>Eukaryota</taxon>
        <taxon>Metazoa</taxon>
        <taxon>Ecdysozoa</taxon>
        <taxon>Arthropoda</taxon>
        <taxon>Hexapoda</taxon>
        <taxon>Insecta</taxon>
        <taxon>Pterygota</taxon>
        <taxon>Neoptera</taxon>
        <taxon>Endopterygota</taxon>
        <taxon>Lepidoptera</taxon>
        <taxon>Glossata</taxon>
        <taxon>Ditrysia</taxon>
        <taxon>Papilionoidea</taxon>
        <taxon>Papilionidae</taxon>
        <taxon>Parnassiinae</taxon>
        <taxon>Parnassini</taxon>
        <taxon>Parnassius</taxon>
        <taxon>Driopa</taxon>
    </lineage>
</organism>
<evidence type="ECO:0000256" key="1">
    <source>
        <dbReference type="SAM" id="MobiDB-lite"/>
    </source>
</evidence>
<dbReference type="AlphaFoldDB" id="A0AAV1M3S8"/>
<gene>
    <name evidence="2" type="ORF">PARMNEM_LOCUS20880</name>
</gene>
<feature type="region of interest" description="Disordered" evidence="1">
    <location>
        <begin position="244"/>
        <end position="268"/>
    </location>
</feature>
<reference evidence="2 3" key="1">
    <citation type="submission" date="2023-11" db="EMBL/GenBank/DDBJ databases">
        <authorList>
            <person name="Hedman E."/>
            <person name="Englund M."/>
            <person name="Stromberg M."/>
            <person name="Nyberg Akerstrom W."/>
            <person name="Nylinder S."/>
            <person name="Jareborg N."/>
            <person name="Kallberg Y."/>
            <person name="Kronander E."/>
        </authorList>
    </citation>
    <scope>NUCLEOTIDE SEQUENCE [LARGE SCALE GENOMIC DNA]</scope>
</reference>
<dbReference type="SMART" id="SM00248">
    <property type="entry name" value="ANK"/>
    <property type="match status" value="4"/>
</dbReference>
<sequence length="492" mass="56612">MLTIIQLLSDGADPRLVRCPQPALFMAIASGCSNLVQKIIDHGVNVNEIYFHVLGYFPLDIAISYQATMENLEIIRILLENGADTKHRLPISTYNSTGSLNEGPTLLHVVLEKKCESEAEEEIRRQILELLLNYNCDSIEQFKGRSAIDISMTKGADIFNIFIKHPKVNLNAIINHSNQNILTKMFFLPFFKTFESKQRVEILSNLLRCGADPLNVSQNDETQFENILVFAKKTLDELEHLEIKQNSPPGSKQENKVKKNGKNVDDKGAKQKTLVSDIEDYKQTVELMTDWARLLHIRWLRAKFIKESIKTIIKYKHRHWNMILQEIKHKKSIALWLTPQACLEIWTALKTTNKKVYDDETVLKYLLCVILYCRQHITEKSIVTRISASEKMTIESDVNNFLREYKTAELVPTEQKCASPELGPSFDTKYNVCFECALPLKSDKKLCTLCKNVSFCTTACMKLNINRIDCHPCSDYLRKQYFTNSNDQVYVE</sequence>
<protein>
    <recommendedName>
        <fullName evidence="4">Ankyrin repeat protein</fullName>
    </recommendedName>
</protein>
<evidence type="ECO:0000313" key="3">
    <source>
        <dbReference type="Proteomes" id="UP001314205"/>
    </source>
</evidence>
<dbReference type="SUPFAM" id="SSF48403">
    <property type="entry name" value="Ankyrin repeat"/>
    <property type="match status" value="1"/>
</dbReference>
<dbReference type="Pfam" id="PF12796">
    <property type="entry name" value="Ank_2"/>
    <property type="match status" value="1"/>
</dbReference>
<dbReference type="InterPro" id="IPR053064">
    <property type="entry name" value="Ankyrin-MYND_domain-protein"/>
</dbReference>
<evidence type="ECO:0000313" key="2">
    <source>
        <dbReference type="EMBL" id="CAK1602366.1"/>
    </source>
</evidence>